<dbReference type="InParanoid" id="A0A409WP63"/>
<reference evidence="2 3" key="1">
    <citation type="journal article" date="2018" name="Evol. Lett.">
        <title>Horizontal gene cluster transfer increased hallucinogenic mushroom diversity.</title>
        <authorList>
            <person name="Reynolds H.T."/>
            <person name="Vijayakumar V."/>
            <person name="Gluck-Thaler E."/>
            <person name="Korotkin H.B."/>
            <person name="Matheny P.B."/>
            <person name="Slot J.C."/>
        </authorList>
    </citation>
    <scope>NUCLEOTIDE SEQUENCE [LARGE SCALE GENOMIC DNA]</scope>
    <source>
        <strain evidence="2 3">SRW20</strain>
    </source>
</reference>
<evidence type="ECO:0000313" key="2">
    <source>
        <dbReference type="EMBL" id="PPQ80304.1"/>
    </source>
</evidence>
<evidence type="ECO:0000313" key="3">
    <source>
        <dbReference type="Proteomes" id="UP000284706"/>
    </source>
</evidence>
<dbReference type="EMBL" id="NHYE01004959">
    <property type="protein sequence ID" value="PPQ80304.1"/>
    <property type="molecule type" value="Genomic_DNA"/>
</dbReference>
<accession>A0A409WP63</accession>
<dbReference type="Proteomes" id="UP000284706">
    <property type="component" value="Unassembled WGS sequence"/>
</dbReference>
<dbReference type="OrthoDB" id="755951at2759"/>
<organism evidence="2 3">
    <name type="scientific">Gymnopilus dilepis</name>
    <dbReference type="NCBI Taxonomy" id="231916"/>
    <lineage>
        <taxon>Eukaryota</taxon>
        <taxon>Fungi</taxon>
        <taxon>Dikarya</taxon>
        <taxon>Basidiomycota</taxon>
        <taxon>Agaricomycotina</taxon>
        <taxon>Agaricomycetes</taxon>
        <taxon>Agaricomycetidae</taxon>
        <taxon>Agaricales</taxon>
        <taxon>Agaricineae</taxon>
        <taxon>Hymenogastraceae</taxon>
        <taxon>Gymnopilus</taxon>
    </lineage>
</organism>
<feature type="compositionally biased region" description="Basic and acidic residues" evidence="1">
    <location>
        <begin position="110"/>
        <end position="120"/>
    </location>
</feature>
<dbReference type="AlphaFoldDB" id="A0A409WP63"/>
<sequence>MFRALLLFPPGAATAASKDASSSSSLPKVTMEAPVAVKLVDDPTAGPVELAIAPQAIFTTAVGHSSKRTLASWHVTTPGEVVDLMLNLVKDVPYVPSPRRGASPAPAGGEEGKPEEKANL</sequence>
<dbReference type="STRING" id="231916.A0A409WP63"/>
<name>A0A409WP63_9AGAR</name>
<feature type="compositionally biased region" description="Low complexity" evidence="1">
    <location>
        <begin position="97"/>
        <end position="108"/>
    </location>
</feature>
<evidence type="ECO:0000256" key="1">
    <source>
        <dbReference type="SAM" id="MobiDB-lite"/>
    </source>
</evidence>
<comment type="caution">
    <text evidence="2">The sequence shown here is derived from an EMBL/GenBank/DDBJ whole genome shotgun (WGS) entry which is preliminary data.</text>
</comment>
<feature type="region of interest" description="Disordered" evidence="1">
    <location>
        <begin position="94"/>
        <end position="120"/>
    </location>
</feature>
<keyword evidence="3" id="KW-1185">Reference proteome</keyword>
<proteinExistence type="predicted"/>
<protein>
    <submittedName>
        <fullName evidence="2">Uncharacterized protein</fullName>
    </submittedName>
</protein>
<gene>
    <name evidence="2" type="ORF">CVT26_008832</name>
</gene>